<comment type="subcellular location">
    <subcellularLocation>
        <location evidence="1">Membrane</location>
        <topology evidence="1">Multi-pass membrane protein</topology>
    </subcellularLocation>
</comment>
<dbReference type="Gene3D" id="1.20.1540.10">
    <property type="entry name" value="Rhomboid-like"/>
    <property type="match status" value="1"/>
</dbReference>
<evidence type="ECO:0000256" key="3">
    <source>
        <dbReference type="ARBA" id="ARBA00022670"/>
    </source>
</evidence>
<feature type="region of interest" description="Disordered" evidence="8">
    <location>
        <begin position="302"/>
        <end position="352"/>
    </location>
</feature>
<protein>
    <submittedName>
        <fullName evidence="11">Rhomboid family</fullName>
    </submittedName>
</protein>
<feature type="domain" description="Peptidase S54 rhomboid" evidence="10">
    <location>
        <begin position="77"/>
        <end position="228"/>
    </location>
</feature>
<name>A0A8J6BTL4_9EUKA</name>
<keyword evidence="5" id="KW-0378">Hydrolase</keyword>
<keyword evidence="3" id="KW-0645">Protease</keyword>
<dbReference type="Proteomes" id="UP000717585">
    <property type="component" value="Unassembled WGS sequence"/>
</dbReference>
<dbReference type="EMBL" id="JAHDYR010000069">
    <property type="protein sequence ID" value="KAG9389481.1"/>
    <property type="molecule type" value="Genomic_DNA"/>
</dbReference>
<feature type="transmembrane region" description="Helical" evidence="9">
    <location>
        <begin position="78"/>
        <end position="105"/>
    </location>
</feature>
<evidence type="ECO:0000256" key="7">
    <source>
        <dbReference type="ARBA" id="ARBA00023136"/>
    </source>
</evidence>
<evidence type="ECO:0000256" key="2">
    <source>
        <dbReference type="ARBA" id="ARBA00009045"/>
    </source>
</evidence>
<keyword evidence="4 9" id="KW-0812">Transmembrane</keyword>
<dbReference type="Pfam" id="PF01694">
    <property type="entry name" value="Rhomboid"/>
    <property type="match status" value="1"/>
</dbReference>
<feature type="transmembrane region" description="Helical" evidence="9">
    <location>
        <begin position="148"/>
        <end position="171"/>
    </location>
</feature>
<feature type="transmembrane region" description="Helical" evidence="9">
    <location>
        <begin position="178"/>
        <end position="201"/>
    </location>
</feature>
<dbReference type="SUPFAM" id="SSF144091">
    <property type="entry name" value="Rhomboid-like"/>
    <property type="match status" value="1"/>
</dbReference>
<evidence type="ECO:0000256" key="9">
    <source>
        <dbReference type="SAM" id="Phobius"/>
    </source>
</evidence>
<evidence type="ECO:0000256" key="8">
    <source>
        <dbReference type="SAM" id="MobiDB-lite"/>
    </source>
</evidence>
<dbReference type="AlphaFoldDB" id="A0A8J6BTL4"/>
<dbReference type="OrthoDB" id="10257275at2759"/>
<evidence type="ECO:0000256" key="1">
    <source>
        <dbReference type="ARBA" id="ARBA00004141"/>
    </source>
</evidence>
<dbReference type="GO" id="GO:0006508">
    <property type="term" value="P:proteolysis"/>
    <property type="evidence" value="ECO:0007669"/>
    <property type="project" value="UniProtKB-KW"/>
</dbReference>
<evidence type="ECO:0000256" key="5">
    <source>
        <dbReference type="ARBA" id="ARBA00022801"/>
    </source>
</evidence>
<comment type="caution">
    <text evidence="11">The sequence shown here is derived from an EMBL/GenBank/DDBJ whole genome shotgun (WGS) entry which is preliminary data.</text>
</comment>
<accession>A0A8J6BTL4</accession>
<evidence type="ECO:0000256" key="4">
    <source>
        <dbReference type="ARBA" id="ARBA00022692"/>
    </source>
</evidence>
<sequence>MSGGPNYSNSMYSNGPGFCDQLGFMFQAWLRSLGLASVLLTVAVVLAFIPSMAVIAYIPEALCLIPANFLNYKIGFSLWTVLTYAFVSTGPFQLLFTVFILLFMAAAVERLTGTLHFLFCLVVTTIITGSIVVLIGWAFAFVPYVGTYLFNSCNVGISGFMFTSLVMLIGLANLKKLIFCYCIPMPSHVFVWVMFILFQIISLVTLSPFNTSWAGELAGIIVGYLYFFGPMRWIVPDRLFIFIENKLPFLERIPLYVKAKRVPKTGPLDEFRTQANNQQQPQQRAGIMGMNVMNRSRVVQTGPYPANPQPRRVEVPNQPTWVGRGRTLAQWESNRPRSSGSPGGAEPFPRMD</sequence>
<organism evidence="11 12">
    <name type="scientific">Carpediemonas membranifera</name>
    <dbReference type="NCBI Taxonomy" id="201153"/>
    <lineage>
        <taxon>Eukaryota</taxon>
        <taxon>Metamonada</taxon>
        <taxon>Carpediemonas-like organisms</taxon>
        <taxon>Carpediemonas</taxon>
    </lineage>
</organism>
<proteinExistence type="inferred from homology"/>
<reference evidence="11" key="1">
    <citation type="submission" date="2021-05" db="EMBL/GenBank/DDBJ databases">
        <title>A free-living protist that lacks canonical eukaryotic 1 DNA replication and segregation systems.</title>
        <authorList>
            <person name="Salas-Leiva D.E."/>
            <person name="Tromer E.C."/>
            <person name="Curtis B.A."/>
            <person name="Jerlstrom-Hultqvist J."/>
            <person name="Kolisko M."/>
            <person name="Yi Z."/>
            <person name="Salas-Leiva J.S."/>
            <person name="Gallot-Lavallee L."/>
            <person name="Kops G.J.P.L."/>
            <person name="Archibald J.M."/>
            <person name="Simpson A.G.B."/>
            <person name="Roger A.J."/>
        </authorList>
    </citation>
    <scope>NUCLEOTIDE SEQUENCE</scope>
    <source>
        <strain evidence="11">BICM</strain>
    </source>
</reference>
<evidence type="ECO:0000313" key="12">
    <source>
        <dbReference type="Proteomes" id="UP000717585"/>
    </source>
</evidence>
<dbReference type="PANTHER" id="PTHR43066:SF1">
    <property type="entry name" value="RHOMBOID PROTEIN 2"/>
    <property type="match status" value="1"/>
</dbReference>
<dbReference type="GO" id="GO:0004252">
    <property type="term" value="F:serine-type endopeptidase activity"/>
    <property type="evidence" value="ECO:0007669"/>
    <property type="project" value="InterPro"/>
</dbReference>
<keyword evidence="7 9" id="KW-0472">Membrane</keyword>
<dbReference type="InterPro" id="IPR022764">
    <property type="entry name" value="Peptidase_S54_rhomboid_dom"/>
</dbReference>
<dbReference type="GO" id="GO:0016020">
    <property type="term" value="C:membrane"/>
    <property type="evidence" value="ECO:0007669"/>
    <property type="project" value="UniProtKB-SubCell"/>
</dbReference>
<evidence type="ECO:0000259" key="10">
    <source>
        <dbReference type="Pfam" id="PF01694"/>
    </source>
</evidence>
<evidence type="ECO:0000313" key="11">
    <source>
        <dbReference type="EMBL" id="KAG9389481.1"/>
    </source>
</evidence>
<feature type="transmembrane region" description="Helical" evidence="9">
    <location>
        <begin position="213"/>
        <end position="235"/>
    </location>
</feature>
<feature type="transmembrane region" description="Helical" evidence="9">
    <location>
        <begin position="33"/>
        <end position="58"/>
    </location>
</feature>
<feature type="transmembrane region" description="Helical" evidence="9">
    <location>
        <begin position="117"/>
        <end position="142"/>
    </location>
</feature>
<keyword evidence="12" id="KW-1185">Reference proteome</keyword>
<dbReference type="PANTHER" id="PTHR43066">
    <property type="entry name" value="RHOMBOID-RELATED PROTEIN"/>
    <property type="match status" value="1"/>
</dbReference>
<keyword evidence="6 9" id="KW-1133">Transmembrane helix</keyword>
<gene>
    <name evidence="11" type="ORF">J8273_8773</name>
</gene>
<evidence type="ECO:0000256" key="6">
    <source>
        <dbReference type="ARBA" id="ARBA00022989"/>
    </source>
</evidence>
<dbReference type="InterPro" id="IPR035952">
    <property type="entry name" value="Rhomboid-like_sf"/>
</dbReference>
<comment type="similarity">
    <text evidence="2">Belongs to the peptidase S54 family.</text>
</comment>